<sequence length="527" mass="59459">MVSGIEAAGVALALIPLLVNQIDGYARGIEKIRLLRNCHRELLTYHTGLNTQHAILQCTLENVLDKVVNDEEAVASLIQDPQGAGWKDATLQKALLRKLGRNYEPFLGNMSSLSELLIRLSKKLELPAMETNQTSTNLHSFWKFWKILSRAVYDDLLEKIEAVNTILRTLIDQANIQEERRERHPPWTSLLRRYQNEREHVEQLFRTIAGGSSWQCHCLEHHCVHIRLQPYLTEHVDKASYPKSPSGFYFIFSNIHASSQTGAWDWREVIFKPQANGILPGSTTLAGQPVEQQIPDLCSSLQNLKPPFKQHRAIGYISDDLNPSCRYTMHPVQSMRHNSLKQSLNEALTSFSRRDRLYIAASIACAVLQYHGNWLKDRWDSSNFQLAAEALDTVYISWPLCTNSGFKTSASFSSAERRESILHSLGMCLVELSLGRPLDASSSTNNATPHGNNGLKGGKCGIADSTLRLTKEVRLESGWHYASAVDNCLSWSGVSTICRESHSFEEQMFDRIVSPLLKDIMIFDGRV</sequence>
<reference evidence="2" key="1">
    <citation type="submission" date="2022-12" db="EMBL/GenBank/DDBJ databases">
        <authorList>
            <person name="Petersen C."/>
        </authorList>
    </citation>
    <scope>NUCLEOTIDE SEQUENCE</scope>
    <source>
        <strain evidence="2">IBT 35675</strain>
    </source>
</reference>
<organism evidence="2 3">
    <name type="scientific">Penicillium brevicompactum</name>
    <dbReference type="NCBI Taxonomy" id="5074"/>
    <lineage>
        <taxon>Eukaryota</taxon>
        <taxon>Fungi</taxon>
        <taxon>Dikarya</taxon>
        <taxon>Ascomycota</taxon>
        <taxon>Pezizomycotina</taxon>
        <taxon>Eurotiomycetes</taxon>
        <taxon>Eurotiomycetidae</taxon>
        <taxon>Eurotiales</taxon>
        <taxon>Aspergillaceae</taxon>
        <taxon>Penicillium</taxon>
    </lineage>
</organism>
<dbReference type="Proteomes" id="UP001148299">
    <property type="component" value="Unassembled WGS sequence"/>
</dbReference>
<dbReference type="EMBL" id="JAPZBR010000002">
    <property type="protein sequence ID" value="KAJ5361951.1"/>
    <property type="molecule type" value="Genomic_DNA"/>
</dbReference>
<accession>A0A9W9RKS0</accession>
<dbReference type="Pfam" id="PF24476">
    <property type="entry name" value="DUF7580"/>
    <property type="match status" value="1"/>
</dbReference>
<evidence type="ECO:0000313" key="2">
    <source>
        <dbReference type="EMBL" id="KAJ5361951.1"/>
    </source>
</evidence>
<dbReference type="InterPro" id="IPR056002">
    <property type="entry name" value="DUF7580"/>
</dbReference>
<evidence type="ECO:0000259" key="1">
    <source>
        <dbReference type="Pfam" id="PF24476"/>
    </source>
</evidence>
<reference evidence="2" key="2">
    <citation type="journal article" date="2023" name="IMA Fungus">
        <title>Comparative genomic study of the Penicillium genus elucidates a diverse pangenome and 15 lateral gene transfer events.</title>
        <authorList>
            <person name="Petersen C."/>
            <person name="Sorensen T."/>
            <person name="Nielsen M.R."/>
            <person name="Sondergaard T.E."/>
            <person name="Sorensen J.L."/>
            <person name="Fitzpatrick D.A."/>
            <person name="Frisvad J.C."/>
            <person name="Nielsen K.L."/>
        </authorList>
    </citation>
    <scope>NUCLEOTIDE SEQUENCE</scope>
    <source>
        <strain evidence="2">IBT 35675</strain>
    </source>
</reference>
<gene>
    <name evidence="2" type="ORF">N7541_002795</name>
</gene>
<dbReference type="PANTHER" id="PTHR35186:SF4">
    <property type="entry name" value="PRION-INHIBITION AND PROPAGATION HELO DOMAIN-CONTAINING PROTEIN"/>
    <property type="match status" value="1"/>
</dbReference>
<keyword evidence="3" id="KW-1185">Reference proteome</keyword>
<protein>
    <recommendedName>
        <fullName evidence="1">DUF7580 domain-containing protein</fullName>
    </recommendedName>
</protein>
<dbReference type="AlphaFoldDB" id="A0A9W9RKS0"/>
<evidence type="ECO:0000313" key="3">
    <source>
        <dbReference type="Proteomes" id="UP001148299"/>
    </source>
</evidence>
<dbReference type="PANTHER" id="PTHR35186">
    <property type="entry name" value="ANK_REP_REGION DOMAIN-CONTAINING PROTEIN"/>
    <property type="match status" value="1"/>
</dbReference>
<feature type="domain" description="DUF7580" evidence="1">
    <location>
        <begin position="194"/>
        <end position="519"/>
    </location>
</feature>
<comment type="caution">
    <text evidence="2">The sequence shown here is derived from an EMBL/GenBank/DDBJ whole genome shotgun (WGS) entry which is preliminary data.</text>
</comment>
<name>A0A9W9RKS0_PENBR</name>
<proteinExistence type="predicted"/>